<dbReference type="HOGENOM" id="CLU_087375_1_0_1"/>
<dbReference type="PANTHER" id="PTHR46481">
    <property type="entry name" value="ZINC FINGER BED DOMAIN-CONTAINING PROTEIN 4"/>
    <property type="match status" value="1"/>
</dbReference>
<evidence type="ECO:0000256" key="4">
    <source>
        <dbReference type="ARBA" id="ARBA00022833"/>
    </source>
</evidence>
<dbReference type="InterPro" id="IPR052035">
    <property type="entry name" value="ZnF_BED_domain_contain"/>
</dbReference>
<dbReference type="AlphaFoldDB" id="A0A0C2ZVE2"/>
<gene>
    <name evidence="6" type="ORF">SCLCIDRAFT_132624</name>
</gene>
<keyword evidence="2" id="KW-0479">Metal-binding</keyword>
<sequence length="213" mass="24213">MPERMMKDWNAPVYAFFTPLPKVTMKDGRRAHEFACFAQGCKAKVRQFLDTKDSRSTSNLHKHAKSCWGNEVVSAADDAKNAEEVRTKIVPNYLRDGSITAAFEKKGKGNITYSHCQHTCQEMKGCKSLMKTGRPEYYLPSRSTVSHDVQLVFARTHNRIAKMLKEHGGKLNFTTDAWTSPNHWVFIAFCVHLEHEGKSLTMPLDIIEVAKVH</sequence>
<dbReference type="InParanoid" id="A0A0C2ZVE2"/>
<proteinExistence type="predicted"/>
<keyword evidence="7" id="KW-1185">Reference proteome</keyword>
<protein>
    <recommendedName>
        <fullName evidence="8">BED-type domain-containing protein</fullName>
    </recommendedName>
</protein>
<evidence type="ECO:0008006" key="8">
    <source>
        <dbReference type="Google" id="ProtNLM"/>
    </source>
</evidence>
<organism evidence="6 7">
    <name type="scientific">Scleroderma citrinum Foug A</name>
    <dbReference type="NCBI Taxonomy" id="1036808"/>
    <lineage>
        <taxon>Eukaryota</taxon>
        <taxon>Fungi</taxon>
        <taxon>Dikarya</taxon>
        <taxon>Basidiomycota</taxon>
        <taxon>Agaricomycotina</taxon>
        <taxon>Agaricomycetes</taxon>
        <taxon>Agaricomycetidae</taxon>
        <taxon>Boletales</taxon>
        <taxon>Sclerodermatineae</taxon>
        <taxon>Sclerodermataceae</taxon>
        <taxon>Scleroderma</taxon>
    </lineage>
</organism>
<reference evidence="6 7" key="1">
    <citation type="submission" date="2014-04" db="EMBL/GenBank/DDBJ databases">
        <authorList>
            <consortium name="DOE Joint Genome Institute"/>
            <person name="Kuo A."/>
            <person name="Kohler A."/>
            <person name="Nagy L.G."/>
            <person name="Floudas D."/>
            <person name="Copeland A."/>
            <person name="Barry K.W."/>
            <person name="Cichocki N."/>
            <person name="Veneault-Fourrey C."/>
            <person name="LaButti K."/>
            <person name="Lindquist E.A."/>
            <person name="Lipzen A."/>
            <person name="Lundell T."/>
            <person name="Morin E."/>
            <person name="Murat C."/>
            <person name="Sun H."/>
            <person name="Tunlid A."/>
            <person name="Henrissat B."/>
            <person name="Grigoriev I.V."/>
            <person name="Hibbett D.S."/>
            <person name="Martin F."/>
            <person name="Nordberg H.P."/>
            <person name="Cantor M.N."/>
            <person name="Hua S.X."/>
        </authorList>
    </citation>
    <scope>NUCLEOTIDE SEQUENCE [LARGE SCALE GENOMIC DNA]</scope>
    <source>
        <strain evidence="6 7">Foug A</strain>
    </source>
</reference>
<name>A0A0C2ZVE2_9AGAM</name>
<dbReference type="GO" id="GO:0005634">
    <property type="term" value="C:nucleus"/>
    <property type="evidence" value="ECO:0007669"/>
    <property type="project" value="UniProtKB-SubCell"/>
</dbReference>
<evidence type="ECO:0000256" key="5">
    <source>
        <dbReference type="ARBA" id="ARBA00023242"/>
    </source>
</evidence>
<dbReference type="STRING" id="1036808.A0A0C2ZVE2"/>
<evidence type="ECO:0000256" key="2">
    <source>
        <dbReference type="ARBA" id="ARBA00022723"/>
    </source>
</evidence>
<reference evidence="7" key="2">
    <citation type="submission" date="2015-01" db="EMBL/GenBank/DDBJ databases">
        <title>Evolutionary Origins and Diversification of the Mycorrhizal Mutualists.</title>
        <authorList>
            <consortium name="DOE Joint Genome Institute"/>
            <consortium name="Mycorrhizal Genomics Consortium"/>
            <person name="Kohler A."/>
            <person name="Kuo A."/>
            <person name="Nagy L.G."/>
            <person name="Floudas D."/>
            <person name="Copeland A."/>
            <person name="Barry K.W."/>
            <person name="Cichocki N."/>
            <person name="Veneault-Fourrey C."/>
            <person name="LaButti K."/>
            <person name="Lindquist E.A."/>
            <person name="Lipzen A."/>
            <person name="Lundell T."/>
            <person name="Morin E."/>
            <person name="Murat C."/>
            <person name="Riley R."/>
            <person name="Ohm R."/>
            <person name="Sun H."/>
            <person name="Tunlid A."/>
            <person name="Henrissat B."/>
            <person name="Grigoriev I.V."/>
            <person name="Hibbett D.S."/>
            <person name="Martin F."/>
        </authorList>
    </citation>
    <scope>NUCLEOTIDE SEQUENCE [LARGE SCALE GENOMIC DNA]</scope>
    <source>
        <strain evidence="7">Foug A</strain>
    </source>
</reference>
<evidence type="ECO:0000313" key="6">
    <source>
        <dbReference type="EMBL" id="KIM56467.1"/>
    </source>
</evidence>
<evidence type="ECO:0000256" key="3">
    <source>
        <dbReference type="ARBA" id="ARBA00022771"/>
    </source>
</evidence>
<evidence type="ECO:0000256" key="1">
    <source>
        <dbReference type="ARBA" id="ARBA00004123"/>
    </source>
</evidence>
<dbReference type="Proteomes" id="UP000053989">
    <property type="component" value="Unassembled WGS sequence"/>
</dbReference>
<accession>A0A0C2ZVE2</accession>
<evidence type="ECO:0000313" key="7">
    <source>
        <dbReference type="Proteomes" id="UP000053989"/>
    </source>
</evidence>
<dbReference type="PANTHER" id="PTHR46481:SF10">
    <property type="entry name" value="ZINC FINGER BED DOMAIN-CONTAINING PROTEIN 39"/>
    <property type="match status" value="1"/>
</dbReference>
<keyword evidence="5" id="KW-0539">Nucleus</keyword>
<comment type="subcellular location">
    <subcellularLocation>
        <location evidence="1">Nucleus</location>
    </subcellularLocation>
</comment>
<keyword evidence="4" id="KW-0862">Zinc</keyword>
<keyword evidence="3" id="KW-0863">Zinc-finger</keyword>
<dbReference type="EMBL" id="KN822116">
    <property type="protein sequence ID" value="KIM56467.1"/>
    <property type="molecule type" value="Genomic_DNA"/>
</dbReference>
<dbReference type="GO" id="GO:0008270">
    <property type="term" value="F:zinc ion binding"/>
    <property type="evidence" value="ECO:0007669"/>
    <property type="project" value="UniProtKB-KW"/>
</dbReference>
<dbReference type="OrthoDB" id="2677917at2759"/>